<feature type="chain" id="PRO_5034644094" evidence="1">
    <location>
        <begin position="27"/>
        <end position="530"/>
    </location>
</feature>
<dbReference type="InterPro" id="IPR029032">
    <property type="entry name" value="AhpD-like"/>
</dbReference>
<feature type="domain" description="Carboxymuconolactone decarboxylase-like" evidence="2">
    <location>
        <begin position="298"/>
        <end position="370"/>
    </location>
</feature>
<dbReference type="Proteomes" id="UP000199581">
    <property type="component" value="Unassembled WGS sequence"/>
</dbReference>
<sequence>MHFRPVRNLSLALLIFLTAFDAGAFATESDGQITITRRGLQVSKPASAQYYTGTVRIEQSFTASPPARLVGEQFTFEPGERSAWHSSPMGQALLITSGKMIVQEENGPMEEAFSGDVVIFPPKVKGWFGASPDTAASVLVMAEAVDGGTATWFEHVSDSQYQSSSSDKKSMNLTISRAGSLPSGKADPAHFTGIARTDYLFTPKDGSQAYGAVVTFEPCSRTDWHSHPMGQTLIVTAGRGYVQRLGGPLHELRQGDIAWTPADVVHWHGAAPDTAMAHIALSERVEGKSVAWGAKVTDEEYGAVKPNEVPLKLQKIALIAAFTASGDMDRLKTVLVEGLEAGLTVNQVKEVLIHTYVYAGFPRALNGINAFIGVMDEREKQGIKDVHGPEAGKIATDKSRYEYGHDVLAKLRNPSFVPGPAGSLKRPASRPGYETFTPTIEVFLKEHLFADIFMRDVLDYQCREIATVGVLSNLPGTNAQLRSHIGLALVQGFTEQQMKHLFAVLGTYLGKEREDNALSVLQQVTEERKK</sequence>
<protein>
    <submittedName>
        <fullName evidence="4">Cupin domain protein</fullName>
    </submittedName>
</protein>
<evidence type="ECO:0000313" key="5">
    <source>
        <dbReference type="Proteomes" id="UP000199581"/>
    </source>
</evidence>
<organism evidence="4 5">
    <name type="scientific">Desulfomicrobium norvegicum (strain DSM 1741 / NCIMB 8310)</name>
    <name type="common">Desulfovibrio baculatus (strain Norway 4)</name>
    <name type="synonym">Desulfovibrio desulfuricans (strain Norway 4)</name>
    <dbReference type="NCBI Taxonomy" id="52561"/>
    <lineage>
        <taxon>Bacteria</taxon>
        <taxon>Pseudomonadati</taxon>
        <taxon>Thermodesulfobacteriota</taxon>
        <taxon>Desulfovibrionia</taxon>
        <taxon>Desulfovibrionales</taxon>
        <taxon>Desulfomicrobiaceae</taxon>
        <taxon>Desulfomicrobium</taxon>
    </lineage>
</organism>
<comment type="caution">
    <text evidence="4">The sequence shown here is derived from an EMBL/GenBank/DDBJ whole genome shotgun (WGS) entry which is preliminary data.</text>
</comment>
<dbReference type="InterPro" id="IPR014710">
    <property type="entry name" value="RmlC-like_jellyroll"/>
</dbReference>
<feature type="signal peptide" evidence="1">
    <location>
        <begin position="1"/>
        <end position="26"/>
    </location>
</feature>
<proteinExistence type="predicted"/>
<dbReference type="InterPro" id="IPR013096">
    <property type="entry name" value="Cupin_2"/>
</dbReference>
<dbReference type="InterPro" id="IPR011051">
    <property type="entry name" value="RmlC_Cupin_sf"/>
</dbReference>
<dbReference type="InterPro" id="IPR003779">
    <property type="entry name" value="CMD-like"/>
</dbReference>
<dbReference type="SUPFAM" id="SSF69118">
    <property type="entry name" value="AhpD-like"/>
    <property type="match status" value="1"/>
</dbReference>
<feature type="domain" description="Cupin type-2" evidence="3">
    <location>
        <begin position="74"/>
        <end position="140"/>
    </location>
</feature>
<evidence type="ECO:0000313" key="4">
    <source>
        <dbReference type="EMBL" id="SFM17592.1"/>
    </source>
</evidence>
<dbReference type="AlphaFoldDB" id="A0A8G2C5Y2"/>
<dbReference type="PANTHER" id="PTHR43698:SF1">
    <property type="entry name" value="BLL4564 PROTEIN"/>
    <property type="match status" value="1"/>
</dbReference>
<keyword evidence="5" id="KW-1185">Reference proteome</keyword>
<reference evidence="4 5" key="1">
    <citation type="submission" date="2016-10" db="EMBL/GenBank/DDBJ databases">
        <authorList>
            <person name="Varghese N."/>
            <person name="Submissions S."/>
        </authorList>
    </citation>
    <scope>NUCLEOTIDE SEQUENCE [LARGE SCALE GENOMIC DNA]</scope>
    <source>
        <strain evidence="4 5">DSM 1741</strain>
    </source>
</reference>
<dbReference type="GO" id="GO:0051920">
    <property type="term" value="F:peroxiredoxin activity"/>
    <property type="evidence" value="ECO:0007669"/>
    <property type="project" value="InterPro"/>
</dbReference>
<dbReference type="EMBL" id="FOTO01000018">
    <property type="protein sequence ID" value="SFM17592.1"/>
    <property type="molecule type" value="Genomic_DNA"/>
</dbReference>
<evidence type="ECO:0000259" key="3">
    <source>
        <dbReference type="Pfam" id="PF07883"/>
    </source>
</evidence>
<dbReference type="Pfam" id="PF02627">
    <property type="entry name" value="CMD"/>
    <property type="match status" value="2"/>
</dbReference>
<keyword evidence="1" id="KW-0732">Signal</keyword>
<dbReference type="CDD" id="cd02233">
    <property type="entry name" value="cupin_HNL-like"/>
    <property type="match status" value="2"/>
</dbReference>
<dbReference type="Pfam" id="PF07883">
    <property type="entry name" value="Cupin_2"/>
    <property type="match status" value="2"/>
</dbReference>
<name>A0A8G2C5Y2_DESNO</name>
<dbReference type="SUPFAM" id="SSF51182">
    <property type="entry name" value="RmlC-like cupins"/>
    <property type="match status" value="2"/>
</dbReference>
<dbReference type="Gene3D" id="2.60.120.10">
    <property type="entry name" value="Jelly Rolls"/>
    <property type="match status" value="2"/>
</dbReference>
<accession>A0A8G2C5Y2</accession>
<dbReference type="OrthoDB" id="9793083at2"/>
<feature type="domain" description="Cupin type-2" evidence="3">
    <location>
        <begin position="213"/>
        <end position="275"/>
    </location>
</feature>
<dbReference type="Gene3D" id="1.20.1290.10">
    <property type="entry name" value="AhpD-like"/>
    <property type="match status" value="1"/>
</dbReference>
<evidence type="ECO:0000256" key="1">
    <source>
        <dbReference type="SAM" id="SignalP"/>
    </source>
</evidence>
<dbReference type="PANTHER" id="PTHR43698">
    <property type="entry name" value="RIBD C-TERMINAL DOMAIN CONTAINING PROTEIN"/>
    <property type="match status" value="1"/>
</dbReference>
<dbReference type="InterPro" id="IPR047263">
    <property type="entry name" value="HNL-like_cupin"/>
</dbReference>
<evidence type="ECO:0000259" key="2">
    <source>
        <dbReference type="Pfam" id="PF02627"/>
    </source>
</evidence>
<gene>
    <name evidence="4" type="ORF">SAMN05421830_11833</name>
</gene>
<feature type="domain" description="Carboxymuconolactone decarboxylase-like" evidence="2">
    <location>
        <begin position="444"/>
        <end position="522"/>
    </location>
</feature>